<evidence type="ECO:0000259" key="3">
    <source>
        <dbReference type="PROSITE" id="PS51471"/>
    </source>
</evidence>
<dbReference type="InterPro" id="IPR005123">
    <property type="entry name" value="Oxoglu/Fe-dep_dioxygenase_dom"/>
</dbReference>
<dbReference type="PROSITE" id="PS51471">
    <property type="entry name" value="FE2OG_OXY"/>
    <property type="match status" value="1"/>
</dbReference>
<keyword evidence="2" id="KW-0479">Metal-binding</keyword>
<name>A0ABP0IR43_9DINO</name>
<dbReference type="PANTHER" id="PTHR20883">
    <property type="entry name" value="PHYTANOYL-COA DIOXYGENASE DOMAIN CONTAINING 1"/>
    <property type="match status" value="1"/>
</dbReference>
<feature type="domain" description="Fe2OG dioxygenase" evidence="3">
    <location>
        <begin position="203"/>
        <end position="329"/>
    </location>
</feature>
<comment type="similarity">
    <text evidence="2">Belongs to the iron/ascorbate-dependent oxidoreductase family.</text>
</comment>
<keyword evidence="2" id="KW-0408">Iron</keyword>
<evidence type="ECO:0000313" key="5">
    <source>
        <dbReference type="Proteomes" id="UP001642484"/>
    </source>
</evidence>
<evidence type="ECO:0000256" key="1">
    <source>
        <dbReference type="ARBA" id="ARBA00001962"/>
    </source>
</evidence>
<dbReference type="EMBL" id="CAXAMN010003359">
    <property type="protein sequence ID" value="CAK9004331.1"/>
    <property type="molecule type" value="Genomic_DNA"/>
</dbReference>
<organism evidence="4 5">
    <name type="scientific">Durusdinium trenchii</name>
    <dbReference type="NCBI Taxonomy" id="1381693"/>
    <lineage>
        <taxon>Eukaryota</taxon>
        <taxon>Sar</taxon>
        <taxon>Alveolata</taxon>
        <taxon>Dinophyceae</taxon>
        <taxon>Suessiales</taxon>
        <taxon>Symbiodiniaceae</taxon>
        <taxon>Durusdinium</taxon>
    </lineage>
</organism>
<sequence>MDPSDVTVKPLSLEDIAAAAVLLERSAAKFRAEPNLAEGRLKSALENKELVNVGVDGAGICGVAFRDPKYGWEVYSTDPLCVPALVKDTIATATLADDQKSTFWRDGYLVFPGMLAKEAPMLKQNMDLMMKAAADTTSDWNAVNDGAAFVLAVNERGEAIPGRFLKVQAAALASPSVLEVLGCTKVVEKVRELYSFLGHDVPPHVDVFGTKFFPMWPGGVSVNWHQDCHYFGTASPRIISCGVYLEDTDQENGCLQVVPGSHTRDFDHLPGNGLHSQGEWATPGPLDKVVDVVVPPGSVVLFNSRLLHGARQNQHTSRTRYSLFGHYVPSDLNFGWRGTDFSHGTYADRHKVY</sequence>
<dbReference type="PANTHER" id="PTHR20883:SF48">
    <property type="entry name" value="ECTOINE DIOXYGENASE"/>
    <property type="match status" value="1"/>
</dbReference>
<protein>
    <recommendedName>
        <fullName evidence="3">Fe2OG dioxygenase domain-containing protein</fullName>
    </recommendedName>
</protein>
<evidence type="ECO:0000313" key="4">
    <source>
        <dbReference type="EMBL" id="CAK9004331.1"/>
    </source>
</evidence>
<keyword evidence="5" id="KW-1185">Reference proteome</keyword>
<dbReference type="SUPFAM" id="SSF51197">
    <property type="entry name" value="Clavaminate synthase-like"/>
    <property type="match status" value="1"/>
</dbReference>
<dbReference type="InterPro" id="IPR008775">
    <property type="entry name" value="Phytyl_CoA_dOase-like"/>
</dbReference>
<comment type="cofactor">
    <cofactor evidence="1">
        <name>Fe cation</name>
        <dbReference type="ChEBI" id="CHEBI:24875"/>
    </cofactor>
</comment>
<comment type="caution">
    <text evidence="4">The sequence shown here is derived from an EMBL/GenBank/DDBJ whole genome shotgun (WGS) entry which is preliminary data.</text>
</comment>
<reference evidence="4 5" key="1">
    <citation type="submission" date="2024-02" db="EMBL/GenBank/DDBJ databases">
        <authorList>
            <person name="Chen Y."/>
            <person name="Shah S."/>
            <person name="Dougan E. K."/>
            <person name="Thang M."/>
            <person name="Chan C."/>
        </authorList>
    </citation>
    <scope>NUCLEOTIDE SEQUENCE [LARGE SCALE GENOMIC DNA]</scope>
</reference>
<dbReference type="Pfam" id="PF05721">
    <property type="entry name" value="PhyH"/>
    <property type="match status" value="1"/>
</dbReference>
<dbReference type="Gene3D" id="2.60.120.620">
    <property type="entry name" value="q2cbj1_9rhob like domain"/>
    <property type="match status" value="1"/>
</dbReference>
<accession>A0ABP0IR43</accession>
<keyword evidence="2" id="KW-0560">Oxidoreductase</keyword>
<gene>
    <name evidence="4" type="ORF">CCMP2556_LOCUS7642</name>
</gene>
<evidence type="ECO:0000256" key="2">
    <source>
        <dbReference type="RuleBase" id="RU003682"/>
    </source>
</evidence>
<dbReference type="Proteomes" id="UP001642484">
    <property type="component" value="Unassembled WGS sequence"/>
</dbReference>
<proteinExistence type="inferred from homology"/>